<evidence type="ECO:0000256" key="11">
    <source>
        <dbReference type="ARBA" id="ARBA00031671"/>
    </source>
</evidence>
<evidence type="ECO:0000256" key="6">
    <source>
        <dbReference type="ARBA" id="ARBA00022763"/>
    </source>
</evidence>
<keyword evidence="6" id="KW-0227">DNA damage</keyword>
<dbReference type="InterPro" id="IPR014729">
    <property type="entry name" value="Rossmann-like_a/b/a_fold"/>
</dbReference>
<dbReference type="NCBIfam" id="TIGR00591">
    <property type="entry name" value="phr2"/>
    <property type="match status" value="1"/>
</dbReference>
<dbReference type="PANTHER" id="PTHR10211:SF0">
    <property type="entry name" value="DEOXYRIBODIPYRIMIDINE PHOTO-LYASE"/>
    <property type="match status" value="1"/>
</dbReference>
<evidence type="ECO:0000313" key="16">
    <source>
        <dbReference type="EMBL" id="CAD7428100.1"/>
    </source>
</evidence>
<organism evidence="16">
    <name type="scientific">Timema monikensis</name>
    <dbReference type="NCBI Taxonomy" id="170555"/>
    <lineage>
        <taxon>Eukaryota</taxon>
        <taxon>Metazoa</taxon>
        <taxon>Ecdysozoa</taxon>
        <taxon>Arthropoda</taxon>
        <taxon>Hexapoda</taxon>
        <taxon>Insecta</taxon>
        <taxon>Pterygota</taxon>
        <taxon>Neoptera</taxon>
        <taxon>Polyneoptera</taxon>
        <taxon>Phasmatodea</taxon>
        <taxon>Timematodea</taxon>
        <taxon>Timematoidea</taxon>
        <taxon>Timematidae</taxon>
        <taxon>Timema</taxon>
    </lineage>
</organism>
<dbReference type="SUPFAM" id="SSF48173">
    <property type="entry name" value="Cryptochrome/photolyase FAD-binding domain"/>
    <property type="match status" value="1"/>
</dbReference>
<dbReference type="AlphaFoldDB" id="A0A7R9E600"/>
<dbReference type="EC" id="4.1.99.3" evidence="3"/>
<keyword evidence="10" id="KW-0456">Lyase</keyword>
<keyword evidence="7" id="KW-0274">FAD</keyword>
<accession>A0A7R9E600</accession>
<evidence type="ECO:0000256" key="14">
    <source>
        <dbReference type="ARBA" id="ARBA00083107"/>
    </source>
</evidence>
<dbReference type="InterPro" id="IPR036155">
    <property type="entry name" value="Crypto/Photolyase_N_sf"/>
</dbReference>
<proteinExistence type="inferred from homology"/>
<comment type="similarity">
    <text evidence="2">Belongs to the DNA photolyase class-2 family.</text>
</comment>
<sequence>MVKYLKPEHKVCNIPILDDKFVVGGSGVVVQVDVCVLTSRKKSTSGEKLLLGIVDTRERRGIFVIVPDREAETLCVAIEKHVLPGSVIWTDCSKSYKNLNFWKGVSPFKHCTVDKSKNFVDPKTGACTNAVLAHWARLKKFFREIGVALLQLAMASKEPPHKKLKAEKLDSTTASKSEFSKQIKEDRSKAAPSISEFKFNTKRLKVLSKDKKIPDRATGIVYWMSRDQRVQDNWALLYAQGLALKAKLPLHVCFCLVPKFLDATIRHYDFLLRGLEEVAEECKELSIEFHLLLGCAAGVLPEFVSKHDLGAVVTDFSPLREPRSWVKDVTEGLPKDVPFYQVDAHNIVPVWEASNKLEYAARTIRNKINNKLSEFLSGLPPVVRHPHSGKLRAQPVDWAEADTLVKADRTVGPVAWAMPGTTAGLTVLEGFLNNRLRLFSTKRNDPTIDALSNLSPWLHFGQISVQRCVLAVRELKTKYTESVNAFCEEVIVRRELADNFCFYNDKYDSIEGTNDWAKITLNAHRKDKRQYVYSREELSEGLTHDELWNSAQLQLVKDGKMHGFLRMYWAKKILEWTDTPERALADAIYLNDRYSLDGRDPNGFVGCMWSICGIHDQGWRERDIFGKIRYMNYEGCKRKFNIAAFVSRWGGKKHKYVAKK</sequence>
<dbReference type="PROSITE" id="PS01083">
    <property type="entry name" value="DNA_PHOTOLYASES_2_1"/>
    <property type="match status" value="1"/>
</dbReference>
<dbReference type="GO" id="GO:0000719">
    <property type="term" value="P:photoreactive repair"/>
    <property type="evidence" value="ECO:0007669"/>
    <property type="project" value="TreeGrafter"/>
</dbReference>
<dbReference type="GO" id="GO:0009650">
    <property type="term" value="P:UV protection"/>
    <property type="evidence" value="ECO:0007669"/>
    <property type="project" value="UniProtKB-ARBA"/>
</dbReference>
<dbReference type="InterPro" id="IPR052219">
    <property type="entry name" value="Photolyase_Class-2"/>
</dbReference>
<evidence type="ECO:0000256" key="1">
    <source>
        <dbReference type="ARBA" id="ARBA00001974"/>
    </source>
</evidence>
<dbReference type="FunFam" id="1.25.40.80:FF:000004">
    <property type="entry name" value="Deoxyribodipyrimidine photolyase"/>
    <property type="match status" value="1"/>
</dbReference>
<dbReference type="SUPFAM" id="SSF52425">
    <property type="entry name" value="Cryptochrome/photolyase, N-terminal domain"/>
    <property type="match status" value="1"/>
</dbReference>
<gene>
    <name evidence="16" type="ORF">TMSB3V08_LOCUS4915</name>
</gene>
<evidence type="ECO:0000256" key="8">
    <source>
        <dbReference type="ARBA" id="ARBA00023125"/>
    </source>
</evidence>
<comment type="catalytic activity">
    <reaction evidence="12">
        <text>cyclobutadipyrimidine (in DNA) = 2 pyrimidine residues (in DNA).</text>
        <dbReference type="EC" id="4.1.99.3"/>
    </reaction>
</comment>
<evidence type="ECO:0000256" key="12">
    <source>
        <dbReference type="ARBA" id="ARBA00033999"/>
    </source>
</evidence>
<comment type="function">
    <text evidence="13">Involved in repair of UV radiation-induced DNA damage. Catalyzes the light-dependent monomerization (300-600 nm) of cyclobutyl pyrimidine dimers (in cis-syn configuration), which are formed between adjacent bases on the same DNA strand upon exposure to ultraviolet radiation.</text>
</comment>
<evidence type="ECO:0000259" key="15">
    <source>
        <dbReference type="PROSITE" id="PS51645"/>
    </source>
</evidence>
<dbReference type="InterPro" id="IPR008148">
    <property type="entry name" value="DNA_photolyase_2"/>
</dbReference>
<keyword evidence="9" id="KW-0234">DNA repair</keyword>
<dbReference type="PANTHER" id="PTHR10211">
    <property type="entry name" value="DEOXYRIBODIPYRIMIDINE PHOTOLYASE"/>
    <property type="match status" value="1"/>
</dbReference>
<keyword evidence="5" id="KW-0285">Flavoprotein</keyword>
<dbReference type="FunFam" id="1.10.579.10:FF:000002">
    <property type="entry name" value="Deoxyribodipyrimidine photolyase"/>
    <property type="match status" value="1"/>
</dbReference>
<dbReference type="SMART" id="SM01126">
    <property type="entry name" value="DDE_Tnp_IS1595"/>
    <property type="match status" value="1"/>
</dbReference>
<dbReference type="FunFam" id="3.40.50.620:FF:000110">
    <property type="entry name" value="Deoxyribodipyrimidine photolyase"/>
    <property type="match status" value="1"/>
</dbReference>
<keyword evidence="8" id="KW-0238">DNA-binding</keyword>
<dbReference type="InterPro" id="IPR032673">
    <property type="entry name" value="DNA_photolyase_2_CS"/>
</dbReference>
<comment type="cofactor">
    <cofactor evidence="1">
        <name>FAD</name>
        <dbReference type="ChEBI" id="CHEBI:57692"/>
    </cofactor>
</comment>
<dbReference type="GO" id="GO:0003677">
    <property type="term" value="F:DNA binding"/>
    <property type="evidence" value="ECO:0007669"/>
    <property type="project" value="UniProtKB-KW"/>
</dbReference>
<dbReference type="EMBL" id="OB793629">
    <property type="protein sequence ID" value="CAD7428100.1"/>
    <property type="molecule type" value="Genomic_DNA"/>
</dbReference>
<dbReference type="PROSITE" id="PS51645">
    <property type="entry name" value="PHR_CRY_ALPHA_BETA"/>
    <property type="match status" value="1"/>
</dbReference>
<dbReference type="InterPro" id="IPR024445">
    <property type="entry name" value="Tnp_ISXO2-like"/>
</dbReference>
<evidence type="ECO:0000256" key="10">
    <source>
        <dbReference type="ARBA" id="ARBA00023239"/>
    </source>
</evidence>
<evidence type="ECO:0000256" key="9">
    <source>
        <dbReference type="ARBA" id="ARBA00023204"/>
    </source>
</evidence>
<name>A0A7R9E600_9NEOP</name>
<dbReference type="Gene3D" id="1.10.579.10">
    <property type="entry name" value="DNA Cyclobutane Dipyrimidine Photolyase, subunit A, domain 3"/>
    <property type="match status" value="1"/>
</dbReference>
<dbReference type="Pfam" id="PF12762">
    <property type="entry name" value="DDE_Tnp_IS1595"/>
    <property type="match status" value="1"/>
</dbReference>
<evidence type="ECO:0000256" key="3">
    <source>
        <dbReference type="ARBA" id="ARBA00013149"/>
    </source>
</evidence>
<feature type="domain" description="Photolyase/cryptochrome alpha/beta" evidence="15">
    <location>
        <begin position="218"/>
        <end position="350"/>
    </location>
</feature>
<evidence type="ECO:0000256" key="2">
    <source>
        <dbReference type="ARBA" id="ARBA00006409"/>
    </source>
</evidence>
<reference evidence="16" key="1">
    <citation type="submission" date="2020-11" db="EMBL/GenBank/DDBJ databases">
        <authorList>
            <person name="Tran Van P."/>
        </authorList>
    </citation>
    <scope>NUCLEOTIDE SEQUENCE</scope>
</reference>
<dbReference type="InterPro" id="IPR036134">
    <property type="entry name" value="Crypto/Photolyase_FAD-like_sf"/>
</dbReference>
<protein>
    <recommendedName>
        <fullName evidence="4">Deoxyribodipyrimidine photo-lyase</fullName>
        <ecNumber evidence="3">4.1.99.3</ecNumber>
    </recommendedName>
    <alternativeName>
        <fullName evidence="11">DNA photolyase</fullName>
    </alternativeName>
    <alternativeName>
        <fullName evidence="14">Photoreactivating enzyme</fullName>
    </alternativeName>
</protein>
<dbReference type="GO" id="GO:0003904">
    <property type="term" value="F:deoxyribodipyrimidine photo-lyase activity"/>
    <property type="evidence" value="ECO:0007669"/>
    <property type="project" value="UniProtKB-EC"/>
</dbReference>
<dbReference type="Gene3D" id="3.40.50.620">
    <property type="entry name" value="HUPs"/>
    <property type="match status" value="1"/>
</dbReference>
<dbReference type="PROSITE" id="PS01084">
    <property type="entry name" value="DNA_PHOTOLYASES_2_2"/>
    <property type="match status" value="1"/>
</dbReference>
<dbReference type="Pfam" id="PF00875">
    <property type="entry name" value="DNA_photolyase"/>
    <property type="match status" value="1"/>
</dbReference>
<dbReference type="InterPro" id="IPR006050">
    <property type="entry name" value="DNA_photolyase_N"/>
</dbReference>
<evidence type="ECO:0000256" key="13">
    <source>
        <dbReference type="ARBA" id="ARBA00059220"/>
    </source>
</evidence>
<evidence type="ECO:0000256" key="4">
    <source>
        <dbReference type="ARBA" id="ARBA00014046"/>
    </source>
</evidence>
<evidence type="ECO:0000256" key="7">
    <source>
        <dbReference type="ARBA" id="ARBA00022827"/>
    </source>
</evidence>
<evidence type="ECO:0000256" key="5">
    <source>
        <dbReference type="ARBA" id="ARBA00022630"/>
    </source>
</evidence>
<dbReference type="Gene3D" id="1.25.40.80">
    <property type="match status" value="1"/>
</dbReference>